<evidence type="ECO:0000256" key="4">
    <source>
        <dbReference type="ARBA" id="ARBA00023242"/>
    </source>
</evidence>
<reference evidence="8" key="1">
    <citation type="submission" date="2025-08" db="UniProtKB">
        <authorList>
            <consortium name="RefSeq"/>
        </authorList>
    </citation>
    <scope>IDENTIFICATION</scope>
    <source>
        <strain evidence="8">11010-0011.00</strain>
        <tissue evidence="8">Whole body</tissue>
    </source>
</reference>
<evidence type="ECO:0000313" key="8">
    <source>
        <dbReference type="RefSeq" id="XP_030373579.1"/>
    </source>
</evidence>
<keyword evidence="2 5" id="KW-0805">Transcription regulation</keyword>
<dbReference type="GeneID" id="115623409"/>
<organism evidence="7 8">
    <name type="scientific">Drosophila lebanonensis</name>
    <name type="common">Fruit fly</name>
    <name type="synonym">Scaptodrosophila lebanonensis</name>
    <dbReference type="NCBI Taxonomy" id="7225"/>
    <lineage>
        <taxon>Eukaryota</taxon>
        <taxon>Metazoa</taxon>
        <taxon>Ecdysozoa</taxon>
        <taxon>Arthropoda</taxon>
        <taxon>Hexapoda</taxon>
        <taxon>Insecta</taxon>
        <taxon>Pterygota</taxon>
        <taxon>Neoptera</taxon>
        <taxon>Endopterygota</taxon>
        <taxon>Diptera</taxon>
        <taxon>Brachycera</taxon>
        <taxon>Muscomorpha</taxon>
        <taxon>Ephydroidea</taxon>
        <taxon>Drosophilidae</taxon>
        <taxon>Scaptodrosophila</taxon>
    </lineage>
</organism>
<dbReference type="AlphaFoldDB" id="A0A6J2TC34"/>
<dbReference type="GO" id="GO:0016592">
    <property type="term" value="C:mediator complex"/>
    <property type="evidence" value="ECO:0007669"/>
    <property type="project" value="InterPro"/>
</dbReference>
<evidence type="ECO:0000256" key="5">
    <source>
        <dbReference type="RuleBase" id="RU364151"/>
    </source>
</evidence>
<evidence type="ECO:0000313" key="7">
    <source>
        <dbReference type="Proteomes" id="UP000504634"/>
    </source>
</evidence>
<keyword evidence="7" id="KW-1185">Reference proteome</keyword>
<dbReference type="Proteomes" id="UP000504634">
    <property type="component" value="Unplaced"/>
</dbReference>
<dbReference type="GO" id="GO:0003712">
    <property type="term" value="F:transcription coregulator activity"/>
    <property type="evidence" value="ECO:0007669"/>
    <property type="project" value="InterPro"/>
</dbReference>
<gene>
    <name evidence="8" type="primary">LOC115623409</name>
    <name evidence="5" type="synonym">MED19</name>
</gene>
<evidence type="ECO:0000256" key="2">
    <source>
        <dbReference type="ARBA" id="ARBA00023015"/>
    </source>
</evidence>
<dbReference type="Pfam" id="PF10278">
    <property type="entry name" value="Med19"/>
    <property type="match status" value="1"/>
</dbReference>
<keyword evidence="5" id="KW-0010">Activator</keyword>
<name>A0A6J2TC34_DROLE</name>
<sequence length="187" mass="21005">MVLDTSAIDALLTLPTDKDVSGSVTLPSNARESLYVTPPIDVKCNFEHKLEEFDKYLREQRKYAADPEKPLSAFLPKSIYHDIDQKTENSTLESVLGTIQPCQKQLHALTRKELHGFRLCAGMIPTKYCTNISLAATTVLPDPPQRTQDFTPGVVRTLKRCSKTCSKSKGQKKGHQGRSRKNLQLYK</sequence>
<comment type="function">
    <text evidence="5">Component of the Mediator complex, a coactivator involved in the regulated transcription of nearly all RNA polymerase II-dependent genes. Mediator functions as a bridge to convey information from gene-specific regulatory proteins to the basal RNA polymerase II transcription machinery. Mediator is recruited to promoters by direct interactions with regulatory proteins and serves as a scaffold for the assembly of a functional preinitiation complex with RNA polymerase II and the general transcription factors.</text>
</comment>
<protein>
    <recommendedName>
        <fullName evidence="5">Mediator of RNA polymerase II transcription subunit 19</fullName>
    </recommendedName>
    <alternativeName>
        <fullName evidence="5">Mediator complex subunit 19</fullName>
    </alternativeName>
</protein>
<comment type="subunit">
    <text evidence="5">Component of the Mediator complex.</text>
</comment>
<keyword evidence="4 5" id="KW-0539">Nucleus</keyword>
<comment type="subcellular location">
    <subcellularLocation>
        <location evidence="1 5">Nucleus</location>
    </subcellularLocation>
</comment>
<comment type="similarity">
    <text evidence="5">Belongs to the Mediator complex subunit 19 family.</text>
</comment>
<proteinExistence type="inferred from homology"/>
<feature type="region of interest" description="Disordered" evidence="6">
    <location>
        <begin position="166"/>
        <end position="187"/>
    </location>
</feature>
<accession>A0A6J2TC34</accession>
<evidence type="ECO:0000256" key="6">
    <source>
        <dbReference type="SAM" id="MobiDB-lite"/>
    </source>
</evidence>
<dbReference type="InterPro" id="IPR019403">
    <property type="entry name" value="Mediator_Med19_met"/>
</dbReference>
<dbReference type="GO" id="GO:0006357">
    <property type="term" value="P:regulation of transcription by RNA polymerase II"/>
    <property type="evidence" value="ECO:0007669"/>
    <property type="project" value="InterPro"/>
</dbReference>
<keyword evidence="3 5" id="KW-0804">Transcription</keyword>
<evidence type="ECO:0000256" key="3">
    <source>
        <dbReference type="ARBA" id="ARBA00023163"/>
    </source>
</evidence>
<evidence type="ECO:0000256" key="1">
    <source>
        <dbReference type="ARBA" id="ARBA00004123"/>
    </source>
</evidence>
<dbReference type="RefSeq" id="XP_030373579.1">
    <property type="nucleotide sequence ID" value="XM_030517719.1"/>
</dbReference>
<feature type="compositionally biased region" description="Basic residues" evidence="6">
    <location>
        <begin position="169"/>
        <end position="181"/>
    </location>
</feature>